<dbReference type="AlphaFoldDB" id="A0AAD4S2E1"/>
<sequence>NKFLSKTQQSGSWTNTRWAGGQGIGVVPLDLLHGGKLNSMVLLHFPSAYSSRKWQFNRCRGGGGSSIEVSEAFVSRNRSSITVTTGSDMWPFGTYWER</sequence>
<comment type="caution">
    <text evidence="1">The sequence shown here is derived from an EMBL/GenBank/DDBJ whole genome shotgun (WGS) entry which is preliminary data.</text>
</comment>
<evidence type="ECO:0000313" key="2">
    <source>
        <dbReference type="Proteomes" id="UP001202328"/>
    </source>
</evidence>
<keyword evidence="2" id="KW-1185">Reference proteome</keyword>
<dbReference type="Proteomes" id="UP001202328">
    <property type="component" value="Unassembled WGS sequence"/>
</dbReference>
<feature type="non-terminal residue" evidence="1">
    <location>
        <position position="98"/>
    </location>
</feature>
<gene>
    <name evidence="1" type="ORF">MKW98_026567</name>
</gene>
<reference evidence="1" key="1">
    <citation type="submission" date="2022-04" db="EMBL/GenBank/DDBJ databases">
        <title>A functionally conserved STORR gene fusion in Papaver species that diverged 16.8 million years ago.</title>
        <authorList>
            <person name="Catania T."/>
        </authorList>
    </citation>
    <scope>NUCLEOTIDE SEQUENCE</scope>
    <source>
        <strain evidence="1">S-188037</strain>
    </source>
</reference>
<proteinExistence type="predicted"/>
<evidence type="ECO:0000313" key="1">
    <source>
        <dbReference type="EMBL" id="KAI3857440.1"/>
    </source>
</evidence>
<protein>
    <submittedName>
        <fullName evidence="1">Uncharacterized protein</fullName>
    </submittedName>
</protein>
<name>A0AAD4S2E1_9MAGN</name>
<dbReference type="EMBL" id="JAJJMB010014835">
    <property type="protein sequence ID" value="KAI3857440.1"/>
    <property type="molecule type" value="Genomic_DNA"/>
</dbReference>
<organism evidence="1 2">
    <name type="scientific">Papaver atlanticum</name>
    <dbReference type="NCBI Taxonomy" id="357466"/>
    <lineage>
        <taxon>Eukaryota</taxon>
        <taxon>Viridiplantae</taxon>
        <taxon>Streptophyta</taxon>
        <taxon>Embryophyta</taxon>
        <taxon>Tracheophyta</taxon>
        <taxon>Spermatophyta</taxon>
        <taxon>Magnoliopsida</taxon>
        <taxon>Ranunculales</taxon>
        <taxon>Papaveraceae</taxon>
        <taxon>Papaveroideae</taxon>
        <taxon>Papaver</taxon>
    </lineage>
</organism>
<accession>A0AAD4S2E1</accession>